<evidence type="ECO:0000313" key="2">
    <source>
        <dbReference type="EMBL" id="GGM88069.1"/>
    </source>
</evidence>
<sequence>MSVITTLAESNPMRPAERPAQPAGPPIVCVIGEEGHDDFVRSAGPVKVWEAAMWGIAGGFVVDALQFAASLVRTGRFPWQPTPTDRERNVPGTEGHAADSRKVHLVAVIIRMTVSGIVTAALAHRLPDSSLALAVGITAPILVGRIVRMARVVDRPPANGVPGSMAATAADGGIPIARVPDVLTLPAPGPEAVAGTGDGL</sequence>
<gene>
    <name evidence="2" type="ORF">GCM10007977_107510</name>
</gene>
<reference evidence="2" key="1">
    <citation type="journal article" date="2014" name="Int. J. Syst. Evol. Microbiol.">
        <title>Complete genome sequence of Corynebacterium casei LMG S-19264T (=DSM 44701T), isolated from a smear-ripened cheese.</title>
        <authorList>
            <consortium name="US DOE Joint Genome Institute (JGI-PGF)"/>
            <person name="Walter F."/>
            <person name="Albersmeier A."/>
            <person name="Kalinowski J."/>
            <person name="Ruckert C."/>
        </authorList>
    </citation>
    <scope>NUCLEOTIDE SEQUENCE</scope>
    <source>
        <strain evidence="2">JCM 19831</strain>
    </source>
</reference>
<organism evidence="2 3">
    <name type="scientific">Dactylosporangium sucinum</name>
    <dbReference type="NCBI Taxonomy" id="1424081"/>
    <lineage>
        <taxon>Bacteria</taxon>
        <taxon>Bacillati</taxon>
        <taxon>Actinomycetota</taxon>
        <taxon>Actinomycetes</taxon>
        <taxon>Micromonosporales</taxon>
        <taxon>Micromonosporaceae</taxon>
        <taxon>Dactylosporangium</taxon>
    </lineage>
</organism>
<accession>A0A917UEV4</accession>
<keyword evidence="3" id="KW-1185">Reference proteome</keyword>
<dbReference type="EMBL" id="BMPI01000116">
    <property type="protein sequence ID" value="GGM88069.1"/>
    <property type="molecule type" value="Genomic_DNA"/>
</dbReference>
<protein>
    <submittedName>
        <fullName evidence="2">Uncharacterized protein</fullName>
    </submittedName>
</protein>
<dbReference type="Proteomes" id="UP000642070">
    <property type="component" value="Unassembled WGS sequence"/>
</dbReference>
<reference evidence="2" key="2">
    <citation type="submission" date="2020-09" db="EMBL/GenBank/DDBJ databases">
        <authorList>
            <person name="Sun Q."/>
            <person name="Ohkuma M."/>
        </authorList>
    </citation>
    <scope>NUCLEOTIDE SEQUENCE</scope>
    <source>
        <strain evidence="2">JCM 19831</strain>
    </source>
</reference>
<comment type="caution">
    <text evidence="2">The sequence shown here is derived from an EMBL/GenBank/DDBJ whole genome shotgun (WGS) entry which is preliminary data.</text>
</comment>
<feature type="region of interest" description="Disordered" evidence="1">
    <location>
        <begin position="1"/>
        <end position="23"/>
    </location>
</feature>
<evidence type="ECO:0000256" key="1">
    <source>
        <dbReference type="SAM" id="MobiDB-lite"/>
    </source>
</evidence>
<name>A0A917UEV4_9ACTN</name>
<evidence type="ECO:0000313" key="3">
    <source>
        <dbReference type="Proteomes" id="UP000642070"/>
    </source>
</evidence>
<proteinExistence type="predicted"/>
<dbReference type="AlphaFoldDB" id="A0A917UEV4"/>